<keyword evidence="3" id="KW-1185">Reference proteome</keyword>
<evidence type="ECO:0000313" key="3">
    <source>
        <dbReference type="Proteomes" id="UP000245910"/>
    </source>
</evidence>
<organism evidence="2 3">
    <name type="scientific">Fusarium venenatum</name>
    <dbReference type="NCBI Taxonomy" id="56646"/>
    <lineage>
        <taxon>Eukaryota</taxon>
        <taxon>Fungi</taxon>
        <taxon>Dikarya</taxon>
        <taxon>Ascomycota</taxon>
        <taxon>Pezizomycotina</taxon>
        <taxon>Sordariomycetes</taxon>
        <taxon>Hypocreomycetidae</taxon>
        <taxon>Hypocreales</taxon>
        <taxon>Nectriaceae</taxon>
        <taxon>Fusarium</taxon>
    </lineage>
</organism>
<dbReference type="Proteomes" id="UP000245910">
    <property type="component" value="Chromosome III"/>
</dbReference>
<reference evidence="3" key="1">
    <citation type="submission" date="2014-10" db="EMBL/GenBank/DDBJ databases">
        <authorList>
            <person name="King R."/>
        </authorList>
    </citation>
    <scope>NUCLEOTIDE SEQUENCE [LARGE SCALE GENOMIC DNA]</scope>
    <source>
        <strain evidence="3">A3/5</strain>
    </source>
</reference>
<dbReference type="KEGG" id="fvn:FVRRES_08103"/>
<dbReference type="RefSeq" id="XP_025591741.1">
    <property type="nucleotide sequence ID" value="XM_025736818.1"/>
</dbReference>
<dbReference type="GeneID" id="37259742"/>
<sequence>MLVNIFTTTVIIACAFLAAPVLGSPIDVLPDGLESHLQSRASDFTVRFWDTTLCKTERSKKDFNSGHCIKRLAEKDHAVSMVTRKATKCHMIRYREHDCKGYSEKVLNLKDCFNIGDEWESLKFKC</sequence>
<dbReference type="OrthoDB" id="5039026at2759"/>
<accession>A0A2L2TUV7</accession>
<proteinExistence type="predicted"/>
<feature type="signal peptide" evidence="1">
    <location>
        <begin position="1"/>
        <end position="23"/>
    </location>
</feature>
<dbReference type="EMBL" id="LN649231">
    <property type="protein sequence ID" value="CEI68026.1"/>
    <property type="molecule type" value="Genomic_DNA"/>
</dbReference>
<evidence type="ECO:0000256" key="1">
    <source>
        <dbReference type="SAM" id="SignalP"/>
    </source>
</evidence>
<keyword evidence="1" id="KW-0732">Signal</keyword>
<evidence type="ECO:0000313" key="2">
    <source>
        <dbReference type="EMBL" id="CEI68026.1"/>
    </source>
</evidence>
<protein>
    <submittedName>
        <fullName evidence="2">Uncharacterized protein</fullName>
    </submittedName>
</protein>
<feature type="chain" id="PRO_5014772695" evidence="1">
    <location>
        <begin position="24"/>
        <end position="126"/>
    </location>
</feature>
<name>A0A2L2TUV7_9HYPO</name>
<dbReference type="AlphaFoldDB" id="A0A2L2TUV7"/>